<sequence>MTPGPQLPDTPDAALPLHEASAPADSSFPGIPPFPSDIPTCPLVRISLARLLHGDEEEEDRLWRACCELGFFYIDLRAVDPDVLDGGAVGNARQVEVHVDGEQLLEDADRLFEVQRDFFDLPVEEKLKYDFSGEGSYFGYKGYGAGIIDADGTKDRNEFYNTSKDDILGRVPPLPAPPLLHPHRPLLSSFIRESHSLVNLLLRILNARLALPPHTLPSLHRLTAPSGDQVRFIRAPPQPQDDARVALGEHTDFGSVTVLFNRVGGLQVLLPPGVEPENPAAATAPAPGAAEAGKRERVDSMAAAAGTGKGVAQETWAYVRPLRHHAIVNLGDALVKMTGGVLRSNIHRVASPPGEQAQATRYSLVYFARPEDDVVLKVLEGSERIEEKVRESGQALVREREERETDVIEVCLPMRYEHFILHILRLQNEVSRYFGEHWVANFPFYIIWLSRDHHGHSQDVTEGIPPFQTFLRRGKWNRVLRLMKERGGRDVICVPIESHRKLPSVMPGSKIEQQEIMNYEEKQRTQKTGEEDTDKASEERLKLSSFQIFVTVVLQLQWHRSRTQAQSVPSLYQRHAVGISAIIWQTSFCDDNFETFVVATLAIQPELPKVIKSLFNDLLEKSTPGDALVPLQVPVVIVQGALVAKTESSVTPDIDAAKPGHTSIVHCFEKEPLLNERLTGFIKRKLDEDPDVSFDSGRCSDREGIARIEGRMWTSLSPLALACSNVASQTDVQWPSELVASLEEDDDTAVIAR</sequence>
<dbReference type="InterPro" id="IPR027443">
    <property type="entry name" value="IPNS-like_sf"/>
</dbReference>
<dbReference type="GO" id="GO:0044283">
    <property type="term" value="P:small molecule biosynthetic process"/>
    <property type="evidence" value="ECO:0007669"/>
    <property type="project" value="UniProtKB-ARBA"/>
</dbReference>
<dbReference type="SUPFAM" id="SSF51197">
    <property type="entry name" value="Clavaminate synthase-like"/>
    <property type="match status" value="1"/>
</dbReference>
<dbReference type="Gene3D" id="2.60.120.330">
    <property type="entry name" value="B-lactam Antibiotic, Isopenicillin N Synthase, Chain"/>
    <property type="match status" value="1"/>
</dbReference>
<dbReference type="EMBL" id="AHHD01000337">
    <property type="protein sequence ID" value="EKG14737.1"/>
    <property type="molecule type" value="Genomic_DNA"/>
</dbReference>
<gene>
    <name evidence="4" type="ORF">MPH_08012</name>
</gene>
<evidence type="ECO:0000259" key="3">
    <source>
        <dbReference type="PROSITE" id="PS51471"/>
    </source>
</evidence>
<dbReference type="PANTHER" id="PTHR47990">
    <property type="entry name" value="2-OXOGLUTARATE (2OG) AND FE(II)-DEPENDENT OXYGENASE SUPERFAMILY PROTEIN-RELATED"/>
    <property type="match status" value="1"/>
</dbReference>
<dbReference type="InterPro" id="IPR044861">
    <property type="entry name" value="IPNS-like_FE2OG_OXY"/>
</dbReference>
<comment type="similarity">
    <text evidence="1">Belongs to the iron/ascorbate-dependent oxidoreductase family.</text>
</comment>
<reference evidence="4 5" key="1">
    <citation type="journal article" date="2012" name="BMC Genomics">
        <title>Tools to kill: Genome of one of the most destructive plant pathogenic fungi Macrophomina phaseolina.</title>
        <authorList>
            <person name="Islam M.S."/>
            <person name="Haque M.S."/>
            <person name="Islam M.M."/>
            <person name="Emdad E.M."/>
            <person name="Halim A."/>
            <person name="Hossen Q.M.M."/>
            <person name="Hossain M.Z."/>
            <person name="Ahmed B."/>
            <person name="Rahim S."/>
            <person name="Rahman M.S."/>
            <person name="Alam M.M."/>
            <person name="Hou S."/>
            <person name="Wan X."/>
            <person name="Saito J.A."/>
            <person name="Alam M."/>
        </authorList>
    </citation>
    <scope>NUCLEOTIDE SEQUENCE [LARGE SCALE GENOMIC DNA]</scope>
    <source>
        <strain evidence="4 5">MS6</strain>
    </source>
</reference>
<dbReference type="InterPro" id="IPR050231">
    <property type="entry name" value="Iron_ascorbate_oxido_reductase"/>
</dbReference>
<dbReference type="InterPro" id="IPR026992">
    <property type="entry name" value="DIOX_N"/>
</dbReference>
<feature type="domain" description="Fe2OG dioxygenase" evidence="3">
    <location>
        <begin position="226"/>
        <end position="370"/>
    </location>
</feature>
<dbReference type="HOGENOM" id="CLU_369623_0_0_1"/>
<comment type="caution">
    <text evidence="4">The sequence shown here is derived from an EMBL/GenBank/DDBJ whole genome shotgun (WGS) entry which is preliminary data.</text>
</comment>
<dbReference type="eggNOG" id="KOG0143">
    <property type="taxonomic scope" value="Eukaryota"/>
</dbReference>
<dbReference type="InParanoid" id="K2RPN0"/>
<feature type="region of interest" description="Disordered" evidence="2">
    <location>
        <begin position="516"/>
        <end position="536"/>
    </location>
</feature>
<dbReference type="PROSITE" id="PS51471">
    <property type="entry name" value="FE2OG_OXY"/>
    <property type="match status" value="1"/>
</dbReference>
<dbReference type="VEuPathDB" id="FungiDB:MPH_08012"/>
<dbReference type="InterPro" id="IPR005123">
    <property type="entry name" value="Oxoglu/Fe-dep_dioxygenase_dom"/>
</dbReference>
<organism evidence="4 5">
    <name type="scientific">Macrophomina phaseolina (strain MS6)</name>
    <name type="common">Charcoal rot fungus</name>
    <dbReference type="NCBI Taxonomy" id="1126212"/>
    <lineage>
        <taxon>Eukaryota</taxon>
        <taxon>Fungi</taxon>
        <taxon>Dikarya</taxon>
        <taxon>Ascomycota</taxon>
        <taxon>Pezizomycotina</taxon>
        <taxon>Dothideomycetes</taxon>
        <taxon>Dothideomycetes incertae sedis</taxon>
        <taxon>Botryosphaeriales</taxon>
        <taxon>Botryosphaeriaceae</taxon>
        <taxon>Macrophomina</taxon>
    </lineage>
</organism>
<dbReference type="Pfam" id="PF14226">
    <property type="entry name" value="DIOX_N"/>
    <property type="match status" value="1"/>
</dbReference>
<proteinExistence type="inferred from homology"/>
<feature type="compositionally biased region" description="Basic and acidic residues" evidence="2">
    <location>
        <begin position="519"/>
        <end position="536"/>
    </location>
</feature>
<dbReference type="STRING" id="1126212.K2RPN0"/>
<feature type="region of interest" description="Disordered" evidence="2">
    <location>
        <begin position="1"/>
        <end position="31"/>
    </location>
</feature>
<dbReference type="Proteomes" id="UP000007129">
    <property type="component" value="Unassembled WGS sequence"/>
</dbReference>
<evidence type="ECO:0000313" key="4">
    <source>
        <dbReference type="EMBL" id="EKG14737.1"/>
    </source>
</evidence>
<protein>
    <submittedName>
        <fullName evidence="4">Oxoglutarate/iron-dependent oxygenase</fullName>
    </submittedName>
</protein>
<evidence type="ECO:0000313" key="5">
    <source>
        <dbReference type="Proteomes" id="UP000007129"/>
    </source>
</evidence>
<dbReference type="AlphaFoldDB" id="K2RPN0"/>
<dbReference type="OrthoDB" id="288590at2759"/>
<accession>K2RPN0</accession>
<evidence type="ECO:0000256" key="2">
    <source>
        <dbReference type="SAM" id="MobiDB-lite"/>
    </source>
</evidence>
<name>K2RPN0_MACPH</name>
<dbReference type="Pfam" id="PF03171">
    <property type="entry name" value="2OG-FeII_Oxy"/>
    <property type="match status" value="1"/>
</dbReference>
<evidence type="ECO:0000256" key="1">
    <source>
        <dbReference type="ARBA" id="ARBA00008056"/>
    </source>
</evidence>